<dbReference type="SUPFAM" id="SSF56935">
    <property type="entry name" value="Porins"/>
    <property type="match status" value="1"/>
</dbReference>
<keyword evidence="4" id="KW-0378">Hydrolase</keyword>
<feature type="chain" id="PRO_5024460391" evidence="2">
    <location>
        <begin position="19"/>
        <end position="891"/>
    </location>
</feature>
<sequence length="891" mass="101163">MKKSLLFFLFFITHYVYAQTTVEGTVVDAADNRALENASIVLLDADSIMRYFTRADEKGHFALNKVEKGQYLLLTTYPKFEIYSQEITLADKNIRLDSIKIHSRSNLLEEVVINQKIPIKLKGDTIEYDAGSFETEKNAKLEDLLRRLPGLTVSASGEITAQGKTVSKVLIDGEEFFGYDPKIAIRNVRADAVDKVQVYERKSEEAELTGVDDGVRLQTVNVVLKEEARKGIFGNANASMGTHDLFDANLFTAKFNRAERIGVTGNWNNMSNSGDAGRVRMNNQIIGNPSYKSAGVNYENNFLQRKLHLTSSYNFNNQGQQNESENFSKRVLGDLQTQETSQQSRSESDNKNHVIRSQMRFRPDSLSNLNIQLNGSKGQRESSNTASSSTTRNENIKANEFEQNNSSRTTNENLDLRMDYRRRLNKRGTSLNLHVNTHFGDSESVNLIDEITHLYDSTGTFERTKIIDQTRLTENKNNRIGGSVNFREPITQQLYLTVGYLFNVNNSSGLINAYDNGQDGQNVLDTLYSKNQEDISRNNGADINLNFNSEKVNINLSNRITYRYQGLTDSYRNIDLSREFWQNNFNANVSYRISNSKNLNFGYQNSTNVPSFSQLQPLQPPTNELYRQLGNPDLKREVNNNLNINFSKFSLLKASSLNINASTSFTNNAIVNKSIVDEAGRTTATFVNIGDHVNWNGRVNVNYGKPIWNGLVQFGPFSTVYFDNNYEYINGELNRSNTTNANIGVNANKQTSKNVDFNINLSIGLNNEENSIQTQFNNTAFRSSTNADLKYTLPYKFSLTQVIFYSYTGKTKVFPEPIQQFYMNLELARKLLKNESLLLSIKAFDVFNSFNNTNRSMGNSSFSQTQQDMLTQYFMVGLKWDFNKNLGKKND</sequence>
<dbReference type="GO" id="GO:0004180">
    <property type="term" value="F:carboxypeptidase activity"/>
    <property type="evidence" value="ECO:0007669"/>
    <property type="project" value="UniProtKB-KW"/>
</dbReference>
<keyword evidence="2" id="KW-0732">Signal</keyword>
<evidence type="ECO:0000256" key="1">
    <source>
        <dbReference type="SAM" id="MobiDB-lite"/>
    </source>
</evidence>
<dbReference type="Gene3D" id="2.60.40.1120">
    <property type="entry name" value="Carboxypeptidase-like, regulatory domain"/>
    <property type="match status" value="1"/>
</dbReference>
<feature type="domain" description="Outer membrane protein beta-barrel" evidence="3">
    <location>
        <begin position="423"/>
        <end position="737"/>
    </location>
</feature>
<dbReference type="SUPFAM" id="SSF49464">
    <property type="entry name" value="Carboxypeptidase regulatory domain-like"/>
    <property type="match status" value="1"/>
</dbReference>
<dbReference type="RefSeq" id="WP_148909940.1">
    <property type="nucleotide sequence ID" value="NZ_VNHX01000025.1"/>
</dbReference>
<evidence type="ECO:0000313" key="5">
    <source>
        <dbReference type="Proteomes" id="UP000325105"/>
    </source>
</evidence>
<feature type="compositionally biased region" description="Low complexity" evidence="1">
    <location>
        <begin position="336"/>
        <end position="345"/>
    </location>
</feature>
<evidence type="ECO:0000256" key="2">
    <source>
        <dbReference type="SAM" id="SignalP"/>
    </source>
</evidence>
<dbReference type="InterPro" id="IPR041700">
    <property type="entry name" value="OMP_b-brl_3"/>
</dbReference>
<feature type="region of interest" description="Disordered" evidence="1">
    <location>
        <begin position="335"/>
        <end position="413"/>
    </location>
</feature>
<accession>A0A5S5D2B0</accession>
<dbReference type="Pfam" id="PF13620">
    <property type="entry name" value="CarboxypepD_reg"/>
    <property type="match status" value="1"/>
</dbReference>
<dbReference type="OrthoDB" id="1086219at2"/>
<keyword evidence="4" id="KW-0645">Protease</keyword>
<protein>
    <submittedName>
        <fullName evidence="4">Carboxypeptidase family protein</fullName>
    </submittedName>
</protein>
<dbReference type="InterPro" id="IPR008969">
    <property type="entry name" value="CarboxyPept-like_regulatory"/>
</dbReference>
<reference evidence="4 5" key="1">
    <citation type="submission" date="2019-07" db="EMBL/GenBank/DDBJ databases">
        <title>Genomic Encyclopedia of Archaeal and Bacterial Type Strains, Phase II (KMG-II): from individual species to whole genera.</title>
        <authorList>
            <person name="Goeker M."/>
        </authorList>
    </citation>
    <scope>NUCLEOTIDE SEQUENCE [LARGE SCALE GENOMIC DNA]</scope>
    <source>
        <strain evidence="4 5">DSM 18850</strain>
    </source>
</reference>
<dbReference type="Proteomes" id="UP000325105">
    <property type="component" value="Unassembled WGS sequence"/>
</dbReference>
<feature type="compositionally biased region" description="Low complexity" evidence="1">
    <location>
        <begin position="381"/>
        <end position="393"/>
    </location>
</feature>
<keyword evidence="4" id="KW-0121">Carboxypeptidase</keyword>
<dbReference type="AlphaFoldDB" id="A0A5S5D2B0"/>
<evidence type="ECO:0000313" key="4">
    <source>
        <dbReference type="EMBL" id="TYP90163.1"/>
    </source>
</evidence>
<feature type="compositionally biased region" description="Polar residues" evidence="1">
    <location>
        <begin position="365"/>
        <end position="377"/>
    </location>
</feature>
<dbReference type="Pfam" id="PF14905">
    <property type="entry name" value="OMP_b-brl_3"/>
    <property type="match status" value="1"/>
</dbReference>
<gene>
    <name evidence="4" type="ORF">BC792_12540</name>
</gene>
<feature type="signal peptide" evidence="2">
    <location>
        <begin position="1"/>
        <end position="18"/>
    </location>
</feature>
<evidence type="ECO:0000259" key="3">
    <source>
        <dbReference type="Pfam" id="PF14905"/>
    </source>
</evidence>
<comment type="caution">
    <text evidence="4">The sequence shown here is derived from an EMBL/GenBank/DDBJ whole genome shotgun (WGS) entry which is preliminary data.</text>
</comment>
<dbReference type="EMBL" id="VNHX01000025">
    <property type="protein sequence ID" value="TYP90163.1"/>
    <property type="molecule type" value="Genomic_DNA"/>
</dbReference>
<organism evidence="4 5">
    <name type="scientific">Sphingobacterium allocomposti</name>
    <dbReference type="NCBI Taxonomy" id="415956"/>
    <lineage>
        <taxon>Bacteria</taxon>
        <taxon>Pseudomonadati</taxon>
        <taxon>Bacteroidota</taxon>
        <taxon>Sphingobacteriia</taxon>
        <taxon>Sphingobacteriales</taxon>
        <taxon>Sphingobacteriaceae</taxon>
        <taxon>Sphingobacterium</taxon>
    </lineage>
</organism>
<name>A0A5S5D2B0_9SPHI</name>
<proteinExistence type="predicted"/>
<keyword evidence="5" id="KW-1185">Reference proteome</keyword>
<feature type="compositionally biased region" description="Polar residues" evidence="1">
    <location>
        <begin position="401"/>
        <end position="413"/>
    </location>
</feature>